<evidence type="ECO:0000256" key="1">
    <source>
        <dbReference type="ARBA" id="ARBA00012352"/>
    </source>
</evidence>
<feature type="domain" description="Thiolase N-terminal" evidence="7">
    <location>
        <begin position="8"/>
        <end position="222"/>
    </location>
</feature>
<dbReference type="InterPro" id="IPR002155">
    <property type="entry name" value="Thiolase"/>
</dbReference>
<sequence>MKIDDDQVYVIGTACTPFQRLAETSFKQLTRDVYLQVLADAGLQDGGEIEQAWFGNCGMGAVGQSSIRGQVCFTQLVNEGLFPQRAPIINVEGGCATASMAFHGAWKDILSAQSQLSLAIGVEKIWFPEDAGITQRIFDGGIDQLDRQEWMSYYQRAGEQAGKAFEPDSGKATVFMHTYAMQAAWHMKTWGTTREQIAFGAAKNHDMGALNPKAQYRFRMTPQEVLVDREISWPLTRSMCAPIGDGAAAALLCSGAFLRQQSPVVQERAVKVCTSVLTGGKYRALDEPSLSAVAAQRAYVKAGLTPANISVAEVHDATAFGEIFQAEMLGFCEVGKGGAFVASGATALGGVIPINLSGGLVSKGHPIGATGLSMIYEITNQLRGEAGERQRQGADIGLAENGGGVMGFDEAACSIVILRR</sequence>
<dbReference type="InterPro" id="IPR020616">
    <property type="entry name" value="Thiolase_N"/>
</dbReference>
<evidence type="ECO:0000313" key="10">
    <source>
        <dbReference type="Proteomes" id="UP000603352"/>
    </source>
</evidence>
<protein>
    <recommendedName>
        <fullName evidence="1">propanoyl-CoA C-acyltransferase</fullName>
        <ecNumber evidence="1">2.3.1.176</ecNumber>
    </recommendedName>
    <alternativeName>
        <fullName evidence="6">Propanoyl-CoA C-acyltransferase</fullName>
    </alternativeName>
</protein>
<evidence type="ECO:0000256" key="6">
    <source>
        <dbReference type="ARBA" id="ARBA00032316"/>
    </source>
</evidence>
<keyword evidence="2" id="KW-0813">Transport</keyword>
<evidence type="ECO:0000259" key="8">
    <source>
        <dbReference type="Pfam" id="PF22691"/>
    </source>
</evidence>
<comment type="caution">
    <text evidence="9">The sequence shown here is derived from an EMBL/GenBank/DDBJ whole genome shotgun (WGS) entry which is preliminary data.</text>
</comment>
<dbReference type="Pfam" id="PF22691">
    <property type="entry name" value="Thiolase_C_1"/>
    <property type="match status" value="1"/>
</dbReference>
<proteinExistence type="predicted"/>
<keyword evidence="4" id="KW-0445">Lipid transport</keyword>
<dbReference type="PANTHER" id="PTHR42870:SF1">
    <property type="entry name" value="NON-SPECIFIC LIPID-TRANSFER PROTEIN-LIKE 2"/>
    <property type="match status" value="1"/>
</dbReference>
<evidence type="ECO:0000256" key="4">
    <source>
        <dbReference type="ARBA" id="ARBA00023055"/>
    </source>
</evidence>
<dbReference type="PIRSF" id="PIRSF000429">
    <property type="entry name" value="Ac-CoA_Ac_transf"/>
    <property type="match status" value="1"/>
</dbReference>
<gene>
    <name evidence="9" type="ORF">GCM10011505_49430</name>
</gene>
<evidence type="ECO:0000256" key="5">
    <source>
        <dbReference type="ARBA" id="ARBA00023121"/>
    </source>
</evidence>
<evidence type="ECO:0000313" key="9">
    <source>
        <dbReference type="EMBL" id="GGB62923.1"/>
    </source>
</evidence>
<feature type="domain" description="Thiolase C-terminal" evidence="8">
    <location>
        <begin position="292"/>
        <end position="407"/>
    </location>
</feature>
<keyword evidence="5" id="KW-0446">Lipid-binding</keyword>
<evidence type="ECO:0000256" key="2">
    <source>
        <dbReference type="ARBA" id="ARBA00022448"/>
    </source>
</evidence>
<dbReference type="Pfam" id="PF00108">
    <property type="entry name" value="Thiolase_N"/>
    <property type="match status" value="1"/>
</dbReference>
<dbReference type="InterPro" id="IPR020613">
    <property type="entry name" value="Thiolase_CS"/>
</dbReference>
<keyword evidence="10" id="KW-1185">Reference proteome</keyword>
<organism evidence="9 10">
    <name type="scientific">Tistrella bauzanensis</name>
    <dbReference type="NCBI Taxonomy" id="657419"/>
    <lineage>
        <taxon>Bacteria</taxon>
        <taxon>Pseudomonadati</taxon>
        <taxon>Pseudomonadota</taxon>
        <taxon>Alphaproteobacteria</taxon>
        <taxon>Geminicoccales</taxon>
        <taxon>Geminicoccaceae</taxon>
        <taxon>Tistrella</taxon>
    </lineage>
</organism>
<dbReference type="InterPro" id="IPR055140">
    <property type="entry name" value="Thiolase_C_2"/>
</dbReference>
<reference evidence="10" key="1">
    <citation type="journal article" date="2019" name="Int. J. Syst. Evol. Microbiol.">
        <title>The Global Catalogue of Microorganisms (GCM) 10K type strain sequencing project: providing services to taxonomists for standard genome sequencing and annotation.</title>
        <authorList>
            <consortium name="The Broad Institute Genomics Platform"/>
            <consortium name="The Broad Institute Genome Sequencing Center for Infectious Disease"/>
            <person name="Wu L."/>
            <person name="Ma J."/>
        </authorList>
    </citation>
    <scope>NUCLEOTIDE SEQUENCE [LARGE SCALE GENOMIC DNA]</scope>
    <source>
        <strain evidence="10">CGMCC 1.10188</strain>
    </source>
</reference>
<keyword evidence="3" id="KW-0808">Transferase</keyword>
<dbReference type="InterPro" id="IPR016039">
    <property type="entry name" value="Thiolase-like"/>
</dbReference>
<accession>A0ABQ1JB29</accession>
<dbReference type="Gene3D" id="3.40.47.10">
    <property type="match status" value="1"/>
</dbReference>
<dbReference type="PROSITE" id="PS00737">
    <property type="entry name" value="THIOLASE_2"/>
    <property type="match status" value="1"/>
</dbReference>
<dbReference type="SUPFAM" id="SSF53901">
    <property type="entry name" value="Thiolase-like"/>
    <property type="match status" value="2"/>
</dbReference>
<name>A0ABQ1JB29_9PROT</name>
<evidence type="ECO:0000259" key="7">
    <source>
        <dbReference type="Pfam" id="PF00108"/>
    </source>
</evidence>
<dbReference type="CDD" id="cd00829">
    <property type="entry name" value="SCP-x_thiolase"/>
    <property type="match status" value="1"/>
</dbReference>
<dbReference type="EC" id="2.3.1.176" evidence="1"/>
<dbReference type="PANTHER" id="PTHR42870">
    <property type="entry name" value="ACETYL-COA C-ACETYLTRANSFERASE"/>
    <property type="match status" value="1"/>
</dbReference>
<dbReference type="Proteomes" id="UP000603352">
    <property type="component" value="Unassembled WGS sequence"/>
</dbReference>
<dbReference type="RefSeq" id="WP_188583049.1">
    <property type="nucleotide sequence ID" value="NZ_BMDZ01000125.1"/>
</dbReference>
<dbReference type="EMBL" id="BMDZ01000125">
    <property type="protein sequence ID" value="GGB62923.1"/>
    <property type="molecule type" value="Genomic_DNA"/>
</dbReference>
<evidence type="ECO:0000256" key="3">
    <source>
        <dbReference type="ARBA" id="ARBA00022679"/>
    </source>
</evidence>